<dbReference type="PANTHER" id="PTHR30489">
    <property type="entry name" value="LIPOPROTEIN-RELEASING SYSTEM TRANSMEMBRANE PROTEIN LOLE"/>
    <property type="match status" value="1"/>
</dbReference>
<keyword evidence="5 7" id="KW-1133">Transmembrane helix</keyword>
<dbReference type="GeneID" id="78316656"/>
<dbReference type="GO" id="GO:0098797">
    <property type="term" value="C:plasma membrane protein complex"/>
    <property type="evidence" value="ECO:0007669"/>
    <property type="project" value="TreeGrafter"/>
</dbReference>
<feature type="transmembrane region" description="Helical" evidence="7">
    <location>
        <begin position="281"/>
        <end position="306"/>
    </location>
</feature>
<dbReference type="RefSeq" id="WP_078933270.1">
    <property type="nucleotide sequence ID" value="NZ_FUWG01000009.1"/>
</dbReference>
<feature type="domain" description="ABC3 transporter permease C-terminal" evidence="8">
    <location>
        <begin position="285"/>
        <end position="435"/>
    </location>
</feature>
<organism evidence="10 11">
    <name type="scientific">Treponema porcinum</name>
    <dbReference type="NCBI Taxonomy" id="261392"/>
    <lineage>
        <taxon>Bacteria</taxon>
        <taxon>Pseudomonadati</taxon>
        <taxon>Spirochaetota</taxon>
        <taxon>Spirochaetia</taxon>
        <taxon>Spirochaetales</taxon>
        <taxon>Treponemataceae</taxon>
        <taxon>Treponema</taxon>
    </lineage>
</organism>
<dbReference type="AlphaFoldDB" id="A0A1T4KWW8"/>
<sequence>MKLRASFLFAKRLIFPLAGKKSSARKSVLGAIICIAISVVPLVAVLAVSDSMIDGMTDRIIGLSTGALQARLYRSAKFVSSVEALYEVADEIRSVDGVVNVFPEVGIDALAAGCSYRTGVRVRAVEPAVFLENEAFSRYFTICAGSLDGFARGKRCAVVGEKTAETLSLKPGSTFRLITTKSGANGMIVPKMTVFTVSAVVSSGYQELDALWVFVPVDTAFSFASKDNASFAVMIETENPFSKDIYRIRRLVNDRIRGKGVAYIWSELNASQFENFSSTKILLVFVMMLIVLVAAVNISSALVMLVMERRREIAILKSTGASSGGIALSFIITGCFCGAAGCLAGLPCGIACALNINGIVALIEKAVNAIGRLIFILRGNPAEQFLAVKIMDPAYYLTEISVKISYGEISFIVLTVLVLSFIVSVIPAVKAGREKPLDILRKG</sequence>
<feature type="transmembrane region" description="Helical" evidence="7">
    <location>
        <begin position="28"/>
        <end position="48"/>
    </location>
</feature>
<evidence type="ECO:0000256" key="3">
    <source>
        <dbReference type="ARBA" id="ARBA00022475"/>
    </source>
</evidence>
<reference evidence="10 11" key="1">
    <citation type="submission" date="2017-02" db="EMBL/GenBank/DDBJ databases">
        <authorList>
            <person name="Peterson S.W."/>
        </authorList>
    </citation>
    <scope>NUCLEOTIDE SEQUENCE [LARGE SCALE GENOMIC DNA]</scope>
    <source>
        <strain evidence="10 11">ATCC BAA-908</strain>
    </source>
</reference>
<keyword evidence="10" id="KW-0449">Lipoprotein</keyword>
<evidence type="ECO:0000256" key="5">
    <source>
        <dbReference type="ARBA" id="ARBA00022989"/>
    </source>
</evidence>
<dbReference type="GO" id="GO:0044874">
    <property type="term" value="P:lipoprotein localization to outer membrane"/>
    <property type="evidence" value="ECO:0007669"/>
    <property type="project" value="TreeGrafter"/>
</dbReference>
<dbReference type="InterPro" id="IPR003838">
    <property type="entry name" value="ABC3_permease_C"/>
</dbReference>
<evidence type="ECO:0000313" key="11">
    <source>
        <dbReference type="Proteomes" id="UP000190423"/>
    </source>
</evidence>
<keyword evidence="11" id="KW-1185">Reference proteome</keyword>
<evidence type="ECO:0000259" key="8">
    <source>
        <dbReference type="Pfam" id="PF02687"/>
    </source>
</evidence>
<keyword evidence="4 7" id="KW-0812">Transmembrane</keyword>
<dbReference type="Pfam" id="PF12704">
    <property type="entry name" value="MacB_PCD"/>
    <property type="match status" value="1"/>
</dbReference>
<dbReference type="OrthoDB" id="368479at2"/>
<evidence type="ECO:0000256" key="1">
    <source>
        <dbReference type="ARBA" id="ARBA00004651"/>
    </source>
</evidence>
<dbReference type="Proteomes" id="UP000190423">
    <property type="component" value="Unassembled WGS sequence"/>
</dbReference>
<evidence type="ECO:0000259" key="9">
    <source>
        <dbReference type="Pfam" id="PF12704"/>
    </source>
</evidence>
<evidence type="ECO:0000313" key="10">
    <source>
        <dbReference type="EMBL" id="SJZ46924.1"/>
    </source>
</evidence>
<feature type="transmembrane region" description="Helical" evidence="7">
    <location>
        <begin position="327"/>
        <end position="356"/>
    </location>
</feature>
<gene>
    <name evidence="10" type="ORF">SAMN02745149_01359</name>
</gene>
<comment type="similarity">
    <text evidence="2">Belongs to the ABC-4 integral membrane protein family. LolC/E subfamily.</text>
</comment>
<accession>A0A1T4KWW8</accession>
<keyword evidence="6 7" id="KW-0472">Membrane</keyword>
<comment type="subcellular location">
    <subcellularLocation>
        <location evidence="1">Cell membrane</location>
        <topology evidence="1">Multi-pass membrane protein</topology>
    </subcellularLocation>
</comment>
<evidence type="ECO:0000256" key="2">
    <source>
        <dbReference type="ARBA" id="ARBA00005236"/>
    </source>
</evidence>
<name>A0A1T4KWW8_TREPO</name>
<feature type="transmembrane region" description="Helical" evidence="7">
    <location>
        <begin position="409"/>
        <end position="429"/>
    </location>
</feature>
<dbReference type="InterPro" id="IPR051447">
    <property type="entry name" value="Lipoprotein-release_system"/>
</dbReference>
<evidence type="ECO:0000256" key="4">
    <source>
        <dbReference type="ARBA" id="ARBA00022692"/>
    </source>
</evidence>
<dbReference type="InterPro" id="IPR025857">
    <property type="entry name" value="MacB_PCD"/>
</dbReference>
<dbReference type="PANTHER" id="PTHR30489:SF0">
    <property type="entry name" value="LIPOPROTEIN-RELEASING SYSTEM TRANSMEMBRANE PROTEIN LOLE"/>
    <property type="match status" value="1"/>
</dbReference>
<feature type="domain" description="MacB-like periplasmic core" evidence="9">
    <location>
        <begin position="31"/>
        <end position="237"/>
    </location>
</feature>
<proteinExistence type="inferred from homology"/>
<dbReference type="Pfam" id="PF02687">
    <property type="entry name" value="FtsX"/>
    <property type="match status" value="1"/>
</dbReference>
<protein>
    <submittedName>
        <fullName evidence="10">Lipoprotein-releasing system permease protein</fullName>
    </submittedName>
</protein>
<keyword evidence="3" id="KW-1003">Cell membrane</keyword>
<dbReference type="EMBL" id="FUWG01000009">
    <property type="protein sequence ID" value="SJZ46924.1"/>
    <property type="molecule type" value="Genomic_DNA"/>
</dbReference>
<dbReference type="STRING" id="261392.SAMN02745149_01359"/>
<evidence type="ECO:0000256" key="7">
    <source>
        <dbReference type="SAM" id="Phobius"/>
    </source>
</evidence>
<evidence type="ECO:0000256" key="6">
    <source>
        <dbReference type="ARBA" id="ARBA00023136"/>
    </source>
</evidence>